<gene>
    <name evidence="2" type="ORF">CD32_12375</name>
</gene>
<dbReference type="STRING" id="1220589.CD32_12375"/>
<dbReference type="GO" id="GO:0008999">
    <property type="term" value="F:protein-N-terminal-alanine acetyltransferase activity"/>
    <property type="evidence" value="ECO:0007669"/>
    <property type="project" value="TreeGrafter"/>
</dbReference>
<accession>A0A0A3JBI8</accession>
<sequence length="186" mass="21727">MKEDTLFTIDCGEFYLREFCEEDVDAIVDITSQHEVAEYLPDWKSTREQRLDWVMNYEIPENQEFLAAVPKLRHEIIRLGIILKESNEFIGFCTSGIKKELGSSCREVAYAISKHHQNKGYATKAVKRLIHYLFQHTNVEILHAVVLPRNGSSNKVIQKCGFRLNEMAEIDGEQFNHYVLMKEDWN</sequence>
<dbReference type="GO" id="GO:0005737">
    <property type="term" value="C:cytoplasm"/>
    <property type="evidence" value="ECO:0007669"/>
    <property type="project" value="TreeGrafter"/>
</dbReference>
<name>A0A0A3JBI8_9BACI</name>
<dbReference type="Proteomes" id="UP000030437">
    <property type="component" value="Unassembled WGS sequence"/>
</dbReference>
<dbReference type="RefSeq" id="WP_036155020.1">
    <property type="nucleotide sequence ID" value="NZ_AVCX01000005.1"/>
</dbReference>
<dbReference type="OrthoDB" id="275901at2"/>
<evidence type="ECO:0000313" key="2">
    <source>
        <dbReference type="EMBL" id="KGR84382.1"/>
    </source>
</evidence>
<keyword evidence="3" id="KW-1185">Reference proteome</keyword>
<evidence type="ECO:0000313" key="3">
    <source>
        <dbReference type="Proteomes" id="UP000030437"/>
    </source>
</evidence>
<dbReference type="InterPro" id="IPR016181">
    <property type="entry name" value="Acyl_CoA_acyltransferase"/>
</dbReference>
<dbReference type="PANTHER" id="PTHR43792">
    <property type="entry name" value="GNAT FAMILY, PUTATIVE (AFU_ORTHOLOGUE AFUA_3G00765)-RELATED-RELATED"/>
    <property type="match status" value="1"/>
</dbReference>
<dbReference type="PROSITE" id="PS51186">
    <property type="entry name" value="GNAT"/>
    <property type="match status" value="1"/>
</dbReference>
<dbReference type="SUPFAM" id="SSF55729">
    <property type="entry name" value="Acyl-CoA N-acyltransferases (Nat)"/>
    <property type="match status" value="1"/>
</dbReference>
<feature type="domain" description="N-acetyltransferase" evidence="1">
    <location>
        <begin position="28"/>
        <end position="186"/>
    </location>
</feature>
<proteinExistence type="predicted"/>
<dbReference type="InterPro" id="IPR000182">
    <property type="entry name" value="GNAT_dom"/>
</dbReference>
<comment type="caution">
    <text evidence="2">The sequence shown here is derived from an EMBL/GenBank/DDBJ whole genome shotgun (WGS) entry which is preliminary data.</text>
</comment>
<dbReference type="Gene3D" id="3.40.630.30">
    <property type="match status" value="1"/>
</dbReference>
<dbReference type="Pfam" id="PF13302">
    <property type="entry name" value="Acetyltransf_3"/>
    <property type="match status" value="1"/>
</dbReference>
<evidence type="ECO:0000259" key="1">
    <source>
        <dbReference type="PROSITE" id="PS51186"/>
    </source>
</evidence>
<organism evidence="2 3">
    <name type="scientific">Lysinibacillus odysseyi 34hs-1 = NBRC 100172</name>
    <dbReference type="NCBI Taxonomy" id="1220589"/>
    <lineage>
        <taxon>Bacteria</taxon>
        <taxon>Bacillati</taxon>
        <taxon>Bacillota</taxon>
        <taxon>Bacilli</taxon>
        <taxon>Bacillales</taxon>
        <taxon>Bacillaceae</taxon>
        <taxon>Lysinibacillus</taxon>
    </lineage>
</organism>
<dbReference type="AlphaFoldDB" id="A0A0A3JBI8"/>
<reference evidence="2 3" key="1">
    <citation type="submission" date="2014-02" db="EMBL/GenBank/DDBJ databases">
        <title>Draft genome sequence of Lysinibacillus odysseyi NBRC 100172.</title>
        <authorList>
            <person name="Zhang F."/>
            <person name="Wang G."/>
            <person name="Zhang L."/>
        </authorList>
    </citation>
    <scope>NUCLEOTIDE SEQUENCE [LARGE SCALE GENOMIC DNA]</scope>
    <source>
        <strain evidence="2 3">NBRC 100172</strain>
    </source>
</reference>
<protein>
    <submittedName>
        <fullName evidence="2">Acetyltransferase</fullName>
    </submittedName>
</protein>
<dbReference type="InterPro" id="IPR051531">
    <property type="entry name" value="N-acetyltransferase"/>
</dbReference>
<dbReference type="eggNOG" id="COG1670">
    <property type="taxonomic scope" value="Bacteria"/>
</dbReference>
<dbReference type="CDD" id="cd04301">
    <property type="entry name" value="NAT_SF"/>
    <property type="match status" value="1"/>
</dbReference>
<keyword evidence="2" id="KW-0808">Transferase</keyword>
<dbReference type="PANTHER" id="PTHR43792:SF9">
    <property type="entry name" value="RIBOSOMAL-PROTEIN-ALANINE ACETYLTRANSFERASE"/>
    <property type="match status" value="1"/>
</dbReference>
<dbReference type="EMBL" id="JPVP01000056">
    <property type="protein sequence ID" value="KGR84382.1"/>
    <property type="molecule type" value="Genomic_DNA"/>
</dbReference>